<comment type="caution">
    <text evidence="3">The sequence shown here is derived from an EMBL/GenBank/DDBJ whole genome shotgun (WGS) entry which is preliminary data.</text>
</comment>
<reference evidence="3 4" key="1">
    <citation type="journal article" date="2015" name="Genome Announc.">
        <title>Draft Genome of the Euendolithic (true boring) Cyanobacterium Mastigocoleus testarum strain BC008.</title>
        <authorList>
            <person name="Guida B.S."/>
            <person name="Garcia-Pichel F."/>
        </authorList>
    </citation>
    <scope>NUCLEOTIDE SEQUENCE [LARGE SCALE GENOMIC DNA]</scope>
    <source>
        <strain evidence="3 4">BC008</strain>
    </source>
</reference>
<keyword evidence="1" id="KW-0175">Coiled coil</keyword>
<keyword evidence="4" id="KW-1185">Reference proteome</keyword>
<dbReference type="Proteomes" id="UP000053372">
    <property type="component" value="Unassembled WGS sequence"/>
</dbReference>
<organism evidence="3 4">
    <name type="scientific">Mastigocoleus testarum BC008</name>
    <dbReference type="NCBI Taxonomy" id="371196"/>
    <lineage>
        <taxon>Bacteria</taxon>
        <taxon>Bacillati</taxon>
        <taxon>Cyanobacteriota</taxon>
        <taxon>Cyanophyceae</taxon>
        <taxon>Nostocales</taxon>
        <taxon>Hapalosiphonaceae</taxon>
        <taxon>Mastigocoleus</taxon>
    </lineage>
</organism>
<sequence>MLFSPEIQFALEQDPDELKRVNFVKERQKYVSILQNLEKQNLEHIAEKMKSLEPELENAISELEQELQSINNTIRILRNISNVSRVASRILMFI</sequence>
<evidence type="ECO:0000313" key="2">
    <source>
        <dbReference type="EMBL" id="KST62548.1"/>
    </source>
</evidence>
<protein>
    <submittedName>
        <fullName evidence="3">Uncharacterized protein</fullName>
    </submittedName>
</protein>
<feature type="coiled-coil region" evidence="1">
    <location>
        <begin position="46"/>
        <end position="80"/>
    </location>
</feature>
<gene>
    <name evidence="2" type="ORF">BC008_10280</name>
    <name evidence="3" type="ORF">BC008_10475</name>
</gene>
<name>A0A0V7ZDH1_9CYAN</name>
<dbReference type="AlphaFoldDB" id="A0A0V7ZDH1"/>
<accession>A0A0V7ZDH1</accession>
<dbReference type="EMBL" id="LMTZ01000152">
    <property type="protein sequence ID" value="KST62586.1"/>
    <property type="molecule type" value="Genomic_DNA"/>
</dbReference>
<dbReference type="EMBL" id="LMTZ01000153">
    <property type="protein sequence ID" value="KST62548.1"/>
    <property type="molecule type" value="Genomic_DNA"/>
</dbReference>
<proteinExistence type="predicted"/>
<evidence type="ECO:0000313" key="3">
    <source>
        <dbReference type="EMBL" id="KST62586.1"/>
    </source>
</evidence>
<evidence type="ECO:0000313" key="4">
    <source>
        <dbReference type="Proteomes" id="UP000053372"/>
    </source>
</evidence>
<evidence type="ECO:0000256" key="1">
    <source>
        <dbReference type="SAM" id="Coils"/>
    </source>
</evidence>